<evidence type="ECO:0000256" key="4">
    <source>
        <dbReference type="ARBA" id="ARBA00022452"/>
    </source>
</evidence>
<organism evidence="19 20">
    <name type="scientific">Pseudomonas coleopterorum</name>
    <dbReference type="NCBI Taxonomy" id="1605838"/>
    <lineage>
        <taxon>Bacteria</taxon>
        <taxon>Pseudomonadati</taxon>
        <taxon>Pseudomonadota</taxon>
        <taxon>Gammaproteobacteria</taxon>
        <taxon>Pseudomonadales</taxon>
        <taxon>Pseudomonadaceae</taxon>
        <taxon>Pseudomonas</taxon>
    </lineage>
</organism>
<dbReference type="Gene3D" id="2.40.170.20">
    <property type="entry name" value="TonB-dependent receptor, beta-barrel domain"/>
    <property type="match status" value="1"/>
</dbReference>
<keyword evidence="7 17" id="KW-0732">Signal</keyword>
<dbReference type="Pfam" id="PF07715">
    <property type="entry name" value="Plug"/>
    <property type="match status" value="1"/>
</dbReference>
<evidence type="ECO:0000256" key="14">
    <source>
        <dbReference type="PROSITE-ProRule" id="PRU01360"/>
    </source>
</evidence>
<evidence type="ECO:0000256" key="8">
    <source>
        <dbReference type="ARBA" id="ARBA00023004"/>
    </source>
</evidence>
<evidence type="ECO:0000256" key="6">
    <source>
        <dbReference type="ARBA" id="ARBA00022692"/>
    </source>
</evidence>
<evidence type="ECO:0000256" key="15">
    <source>
        <dbReference type="PROSITE-ProRule" id="PRU10144"/>
    </source>
</evidence>
<keyword evidence="11 14" id="KW-0472">Membrane</keyword>
<evidence type="ECO:0000256" key="7">
    <source>
        <dbReference type="ARBA" id="ARBA00022729"/>
    </source>
</evidence>
<gene>
    <name evidence="19" type="ORF">RI108_13510</name>
</gene>
<feature type="domain" description="Secretin/TonB short N-terminal" evidence="18">
    <location>
        <begin position="66"/>
        <end position="117"/>
    </location>
</feature>
<dbReference type="Proteomes" id="UP001258207">
    <property type="component" value="Chromosome"/>
</dbReference>
<keyword evidence="10 16" id="KW-0798">TonB box</keyword>
<feature type="signal peptide" evidence="17">
    <location>
        <begin position="1"/>
        <end position="37"/>
    </location>
</feature>
<keyword evidence="4 14" id="KW-1134">Transmembrane beta strand</keyword>
<dbReference type="GO" id="GO:0009279">
    <property type="term" value="C:cell outer membrane"/>
    <property type="evidence" value="ECO:0007669"/>
    <property type="project" value="UniProtKB-SubCell"/>
</dbReference>
<reference evidence="19" key="1">
    <citation type="submission" date="2023-09" db="EMBL/GenBank/DDBJ databases">
        <title>First report of Pseudomonas coleopterorum DJ13 causing leaf spot on Rhododendron pulchrum Sweet in China.</title>
        <authorList>
            <person name="Zhang Y."/>
        </authorList>
    </citation>
    <scope>NUCLEOTIDE SEQUENCE</scope>
    <source>
        <strain evidence="19">DJ13</strain>
    </source>
</reference>
<evidence type="ECO:0000256" key="10">
    <source>
        <dbReference type="ARBA" id="ARBA00023077"/>
    </source>
</evidence>
<keyword evidence="12 19" id="KW-0675">Receptor</keyword>
<evidence type="ECO:0000256" key="12">
    <source>
        <dbReference type="ARBA" id="ARBA00023170"/>
    </source>
</evidence>
<dbReference type="GO" id="GO:0015891">
    <property type="term" value="P:siderophore transport"/>
    <property type="evidence" value="ECO:0007669"/>
    <property type="project" value="InterPro"/>
</dbReference>
<dbReference type="Pfam" id="PF07660">
    <property type="entry name" value="STN"/>
    <property type="match status" value="1"/>
</dbReference>
<dbReference type="InterPro" id="IPR010917">
    <property type="entry name" value="TonB_rcpt_CS"/>
</dbReference>
<sequence length="818" mass="89923">MQARFPHFAPAASRTLTLALILAMTTGLPTLSLSAQAAEASTALDLQSVEQSLDQALTRLADQANVRLIFNSADVASLRAPALKGRYTLGQAMEILLRGSGFTWQLLDERTLVLQKLPARDDPAMALGATTVNAMNDLGSTTDGTGSYTTGSSSTAAKLNLSLKETPQTVSVVTRQLMDDKKLTSLDKVLEQTPGITFQYRNFGGHVYTSRGFSLLAESFLVDGVPGQGYQITGWMKPDTAIYDRVEVLRGASGLLVGAGEPGGAVNLVRKRPTAEPRLTVQASAGSWDRYRMDLDASGKLNDAGNVRGRLVTAYEDNGSYLDERNTRTPLVYGIVEADLDPDTTVSLSLRHQQNVINGYSIYGLPRYSNGNALDISRSTSLVQDWNRHESEMSEAFAEIEHRFNERWSSTTSVTVSQGSFDQQIAYARRAISPVTNTGSVFQAALFRQDEVTSTGLDSHVSGNFDAFGLTHDITVGGTWSRQEANTQQATASLRNQPLNIFDVDHHAIAKPVRPAWTTDIDMTEERAGLYANSRLRLSEPLSLVLGGRASWYDYTYDIKRGAALPYESKVTRKVTPYAGLIYDINDDWSWYASYAEIFNAQGNYVDTRGTPLSPSEGDNYETGIKGALFDNRLNLSMALFYIKQTDVALVDLANTNCTSNDSEGTCYVNGTIKRSKGIDLEASGEILPGWQVFGGYTFNLLRNNTEDVEVAYETPKHMLRLQTSYNPPGTWDRLTVGGGVSAQSYYKASSTTGLDFGSQGYAIWDARVAWKLDDHWRVQLNAENLFDKRYYTTAVAVDRSNVFGEPRSYMLTLRGDF</sequence>
<dbReference type="SUPFAM" id="SSF56935">
    <property type="entry name" value="Porins"/>
    <property type="match status" value="1"/>
</dbReference>
<protein>
    <submittedName>
        <fullName evidence="19">TonB-dependent siderophore receptor</fullName>
    </submittedName>
</protein>
<dbReference type="InterPro" id="IPR036942">
    <property type="entry name" value="Beta-barrel_TonB_sf"/>
</dbReference>
<dbReference type="GO" id="GO:0015344">
    <property type="term" value="F:siderophore uptake transmembrane transporter activity"/>
    <property type="evidence" value="ECO:0007669"/>
    <property type="project" value="TreeGrafter"/>
</dbReference>
<dbReference type="PROSITE" id="PS52016">
    <property type="entry name" value="TONB_DEPENDENT_REC_3"/>
    <property type="match status" value="1"/>
</dbReference>
<evidence type="ECO:0000256" key="16">
    <source>
        <dbReference type="RuleBase" id="RU003357"/>
    </source>
</evidence>
<dbReference type="PANTHER" id="PTHR32552:SF74">
    <property type="entry name" value="HYDROXAMATE SIDEROPHORE RECEPTOR FHUE"/>
    <property type="match status" value="1"/>
</dbReference>
<evidence type="ECO:0000256" key="2">
    <source>
        <dbReference type="ARBA" id="ARBA00009810"/>
    </source>
</evidence>
<evidence type="ECO:0000256" key="1">
    <source>
        <dbReference type="ARBA" id="ARBA00004571"/>
    </source>
</evidence>
<dbReference type="Pfam" id="PF00593">
    <property type="entry name" value="TonB_dep_Rec_b-barrel"/>
    <property type="match status" value="1"/>
</dbReference>
<evidence type="ECO:0000256" key="9">
    <source>
        <dbReference type="ARBA" id="ARBA00023065"/>
    </source>
</evidence>
<dbReference type="RefSeq" id="WP_310791244.1">
    <property type="nucleotide sequence ID" value="NZ_CP134081.1"/>
</dbReference>
<dbReference type="PROSITE" id="PS01156">
    <property type="entry name" value="TONB_DEPENDENT_REC_2"/>
    <property type="match status" value="1"/>
</dbReference>
<dbReference type="FunFam" id="2.170.130.10:FF:000010">
    <property type="entry name" value="Ferripyoverdine receptor"/>
    <property type="match status" value="1"/>
</dbReference>
<feature type="chain" id="PRO_5042492660" evidence="17">
    <location>
        <begin position="38"/>
        <end position="818"/>
    </location>
</feature>
<dbReference type="NCBIfam" id="TIGR01783">
    <property type="entry name" value="TonB-siderophor"/>
    <property type="match status" value="1"/>
</dbReference>
<keyword evidence="6 14" id="KW-0812">Transmembrane</keyword>
<dbReference type="InterPro" id="IPR039426">
    <property type="entry name" value="TonB-dep_rcpt-like"/>
</dbReference>
<evidence type="ECO:0000313" key="20">
    <source>
        <dbReference type="Proteomes" id="UP001258207"/>
    </source>
</evidence>
<evidence type="ECO:0000256" key="5">
    <source>
        <dbReference type="ARBA" id="ARBA00022496"/>
    </source>
</evidence>
<accession>A0AAJ6LX55</accession>
<dbReference type="PANTHER" id="PTHR32552">
    <property type="entry name" value="FERRICHROME IRON RECEPTOR-RELATED"/>
    <property type="match status" value="1"/>
</dbReference>
<evidence type="ECO:0000256" key="13">
    <source>
        <dbReference type="ARBA" id="ARBA00023237"/>
    </source>
</evidence>
<evidence type="ECO:0000259" key="18">
    <source>
        <dbReference type="SMART" id="SM00965"/>
    </source>
</evidence>
<keyword evidence="8" id="KW-0408">Iron</keyword>
<name>A0AAJ6LX55_9PSED</name>
<dbReference type="InterPro" id="IPR037066">
    <property type="entry name" value="Plug_dom_sf"/>
</dbReference>
<dbReference type="InterPro" id="IPR000531">
    <property type="entry name" value="Beta-barrel_TonB"/>
</dbReference>
<dbReference type="GO" id="GO:0038023">
    <property type="term" value="F:signaling receptor activity"/>
    <property type="evidence" value="ECO:0007669"/>
    <property type="project" value="InterPro"/>
</dbReference>
<keyword evidence="13 14" id="KW-0998">Cell outer membrane</keyword>
<dbReference type="AlphaFoldDB" id="A0AAJ6LX55"/>
<dbReference type="CDD" id="cd01347">
    <property type="entry name" value="ligand_gated_channel"/>
    <property type="match status" value="1"/>
</dbReference>
<evidence type="ECO:0000256" key="3">
    <source>
        <dbReference type="ARBA" id="ARBA00022448"/>
    </source>
</evidence>
<comment type="similarity">
    <text evidence="2 14 16">Belongs to the TonB-dependent receptor family.</text>
</comment>
<keyword evidence="3 14" id="KW-0813">Transport</keyword>
<proteinExistence type="inferred from homology"/>
<dbReference type="SMART" id="SM00965">
    <property type="entry name" value="STN"/>
    <property type="match status" value="1"/>
</dbReference>
<evidence type="ECO:0000256" key="17">
    <source>
        <dbReference type="SAM" id="SignalP"/>
    </source>
</evidence>
<evidence type="ECO:0000313" key="19">
    <source>
        <dbReference type="EMBL" id="WNC08330.1"/>
    </source>
</evidence>
<comment type="subcellular location">
    <subcellularLocation>
        <location evidence="1 14">Cell outer membrane</location>
        <topology evidence="1 14">Multi-pass membrane protein</topology>
    </subcellularLocation>
</comment>
<feature type="short sequence motif" description="TonB C-terminal box" evidence="15">
    <location>
        <begin position="801"/>
        <end position="818"/>
    </location>
</feature>
<dbReference type="InterPro" id="IPR010105">
    <property type="entry name" value="TonB_sidphr_rcpt"/>
</dbReference>
<dbReference type="InterPro" id="IPR012910">
    <property type="entry name" value="Plug_dom"/>
</dbReference>
<dbReference type="EMBL" id="CP134081">
    <property type="protein sequence ID" value="WNC08330.1"/>
    <property type="molecule type" value="Genomic_DNA"/>
</dbReference>
<dbReference type="Gene3D" id="3.55.50.30">
    <property type="match status" value="1"/>
</dbReference>
<dbReference type="Gene3D" id="2.170.130.10">
    <property type="entry name" value="TonB-dependent receptor, plug domain"/>
    <property type="match status" value="1"/>
</dbReference>
<dbReference type="InterPro" id="IPR011662">
    <property type="entry name" value="Secretin/TonB_short_N"/>
</dbReference>
<keyword evidence="9" id="KW-0406">Ion transport</keyword>
<evidence type="ECO:0000256" key="11">
    <source>
        <dbReference type="ARBA" id="ARBA00023136"/>
    </source>
</evidence>
<keyword evidence="5" id="KW-0410">Iron transport</keyword>